<evidence type="ECO:0000256" key="4">
    <source>
        <dbReference type="ARBA" id="ARBA00022989"/>
    </source>
</evidence>
<protein>
    <recommendedName>
        <fullName evidence="9">MFS domain-containing protein</fullName>
    </recommendedName>
</protein>
<dbReference type="GO" id="GO:0005366">
    <property type="term" value="F:myo-inositol:proton symporter activity"/>
    <property type="evidence" value="ECO:0007669"/>
    <property type="project" value="TreeGrafter"/>
</dbReference>
<dbReference type="Pfam" id="PF00083">
    <property type="entry name" value="Sugar_tr"/>
    <property type="match status" value="1"/>
</dbReference>
<dbReference type="PANTHER" id="PTHR48020">
    <property type="entry name" value="PROTON MYO-INOSITOL COTRANSPORTER"/>
    <property type="match status" value="1"/>
</dbReference>
<organism evidence="7 8">
    <name type="scientific">Gongylonema pulchrum</name>
    <dbReference type="NCBI Taxonomy" id="637853"/>
    <lineage>
        <taxon>Eukaryota</taxon>
        <taxon>Metazoa</taxon>
        <taxon>Ecdysozoa</taxon>
        <taxon>Nematoda</taxon>
        <taxon>Chromadorea</taxon>
        <taxon>Rhabditida</taxon>
        <taxon>Spirurina</taxon>
        <taxon>Spiruromorpha</taxon>
        <taxon>Spiruroidea</taxon>
        <taxon>Gongylonematidae</taxon>
        <taxon>Gongylonema</taxon>
    </lineage>
</organism>
<evidence type="ECO:0000256" key="2">
    <source>
        <dbReference type="ARBA" id="ARBA00022448"/>
    </source>
</evidence>
<dbReference type="OrthoDB" id="6339427at2759"/>
<evidence type="ECO:0000256" key="5">
    <source>
        <dbReference type="ARBA" id="ARBA00023136"/>
    </source>
</evidence>
<dbReference type="EMBL" id="UYRT01009015">
    <property type="protein sequence ID" value="VDK46421.1"/>
    <property type="molecule type" value="Genomic_DNA"/>
</dbReference>
<dbReference type="PANTHER" id="PTHR48020:SF12">
    <property type="entry name" value="PROTON MYO-INOSITOL COTRANSPORTER"/>
    <property type="match status" value="1"/>
</dbReference>
<evidence type="ECO:0000256" key="1">
    <source>
        <dbReference type="ARBA" id="ARBA00004141"/>
    </source>
</evidence>
<evidence type="ECO:0000256" key="6">
    <source>
        <dbReference type="SAM" id="Phobius"/>
    </source>
</evidence>
<dbReference type="Gene3D" id="1.20.1250.20">
    <property type="entry name" value="MFS general substrate transporter like domains"/>
    <property type="match status" value="1"/>
</dbReference>
<reference evidence="7 8" key="1">
    <citation type="submission" date="2018-11" db="EMBL/GenBank/DDBJ databases">
        <authorList>
            <consortium name="Pathogen Informatics"/>
        </authorList>
    </citation>
    <scope>NUCLEOTIDE SEQUENCE [LARGE SCALE GENOMIC DNA]</scope>
</reference>
<dbReference type="AlphaFoldDB" id="A0A3P6RRZ3"/>
<comment type="subcellular location">
    <subcellularLocation>
        <location evidence="1">Membrane</location>
        <topology evidence="1">Multi-pass membrane protein</topology>
    </subcellularLocation>
</comment>
<dbReference type="GO" id="GO:0016324">
    <property type="term" value="C:apical plasma membrane"/>
    <property type="evidence" value="ECO:0007669"/>
    <property type="project" value="TreeGrafter"/>
</dbReference>
<evidence type="ECO:0000313" key="8">
    <source>
        <dbReference type="Proteomes" id="UP000271098"/>
    </source>
</evidence>
<dbReference type="Proteomes" id="UP000271098">
    <property type="component" value="Unassembled WGS sequence"/>
</dbReference>
<keyword evidence="3 6" id="KW-0812">Transmembrane</keyword>
<accession>A0A3P6RRZ3</accession>
<keyword evidence="2" id="KW-0813">Transport</keyword>
<name>A0A3P6RRZ3_9BILA</name>
<sequence>MTFDILLDQRHCRWCLPKPVGPSSESIFGYCTEGQKNETYVFDSDFCQTKFTILPIIFMILYLVFFAIGYAPLCWVLNGEFYPLWARSTGCALSTFSNWIFNLLVSLTYLTLSQAVTRYGNFAEYCFA</sequence>
<dbReference type="InterPro" id="IPR036259">
    <property type="entry name" value="MFS_trans_sf"/>
</dbReference>
<keyword evidence="4 6" id="KW-1133">Transmembrane helix</keyword>
<keyword evidence="8" id="KW-1185">Reference proteome</keyword>
<evidence type="ECO:0000256" key="3">
    <source>
        <dbReference type="ARBA" id="ARBA00022692"/>
    </source>
</evidence>
<evidence type="ECO:0008006" key="9">
    <source>
        <dbReference type="Google" id="ProtNLM"/>
    </source>
</evidence>
<dbReference type="SUPFAM" id="SSF103473">
    <property type="entry name" value="MFS general substrate transporter"/>
    <property type="match status" value="1"/>
</dbReference>
<dbReference type="PRINTS" id="PR00171">
    <property type="entry name" value="SUGRTRNSPORT"/>
</dbReference>
<feature type="transmembrane region" description="Helical" evidence="6">
    <location>
        <begin position="93"/>
        <end position="112"/>
    </location>
</feature>
<feature type="transmembrane region" description="Helical" evidence="6">
    <location>
        <begin position="51"/>
        <end position="73"/>
    </location>
</feature>
<proteinExistence type="predicted"/>
<keyword evidence="5 6" id="KW-0472">Membrane</keyword>
<gene>
    <name evidence="7" type="ORF">GPUH_LOCUS4643</name>
</gene>
<dbReference type="InterPro" id="IPR005828">
    <property type="entry name" value="MFS_sugar_transport-like"/>
</dbReference>
<evidence type="ECO:0000313" key="7">
    <source>
        <dbReference type="EMBL" id="VDK46421.1"/>
    </source>
</evidence>
<dbReference type="InterPro" id="IPR003663">
    <property type="entry name" value="Sugar/inositol_transpt"/>
</dbReference>
<dbReference type="InterPro" id="IPR050814">
    <property type="entry name" value="Myo-inositol_Transporter"/>
</dbReference>